<evidence type="ECO:0000256" key="8">
    <source>
        <dbReference type="ARBA" id="ARBA00023235"/>
    </source>
</evidence>
<sequence>MELKSLKVDIKDHIAHVILNRPEALNSMNIDFWREFHGVIEEIDAQADARVIVLSSTGKHFCAGMDLAVFSNPKALPNKGDPARMAENLRRLVLDLQEVFNVLERARMPVLSAIHGGCIGGAVDMICATDSRYCTEDAFFTIKETQLGMTADLGTLQRFPKLVPEGIARELAYTGRKFSAQEAKEMGFVNRVFENQEAMLEGVMEIAQQIAEQSPMAVAGCKEMINFSRDHSVEDSLKYMATWQSGMFRPNDMMKSFAASAQKTTADFDPILPKKPLFSDL</sequence>
<organism evidence="9 10">
    <name type="scientific">Litoribrevibacter albus</name>
    <dbReference type="NCBI Taxonomy" id="1473156"/>
    <lineage>
        <taxon>Bacteria</taxon>
        <taxon>Pseudomonadati</taxon>
        <taxon>Pseudomonadota</taxon>
        <taxon>Gammaproteobacteria</taxon>
        <taxon>Oceanospirillales</taxon>
        <taxon>Oceanospirillaceae</taxon>
        <taxon>Litoribrevibacter</taxon>
    </lineage>
</organism>
<proteinExistence type="inferred from homology"/>
<keyword evidence="4" id="KW-0276">Fatty acid metabolism</keyword>
<evidence type="ECO:0000256" key="4">
    <source>
        <dbReference type="ARBA" id="ARBA00022832"/>
    </source>
</evidence>
<dbReference type="RefSeq" id="WP_284382760.1">
    <property type="nucleotide sequence ID" value="NZ_BSNM01000016.1"/>
</dbReference>
<keyword evidence="7" id="KW-0576">Peroxisome</keyword>
<dbReference type="GO" id="GO:0006631">
    <property type="term" value="P:fatty acid metabolic process"/>
    <property type="evidence" value="ECO:0007669"/>
    <property type="project" value="UniProtKB-KW"/>
</dbReference>
<dbReference type="EMBL" id="BSNM01000016">
    <property type="protein sequence ID" value="GLQ32679.1"/>
    <property type="molecule type" value="Genomic_DNA"/>
</dbReference>
<evidence type="ECO:0000313" key="9">
    <source>
        <dbReference type="EMBL" id="GLQ32679.1"/>
    </source>
</evidence>
<evidence type="ECO:0000256" key="7">
    <source>
        <dbReference type="ARBA" id="ARBA00023140"/>
    </source>
</evidence>
<keyword evidence="5" id="KW-0007">Acetylation</keyword>
<name>A0AA37SC16_9GAMM</name>
<dbReference type="FunFam" id="3.90.226.10:FF:000024">
    <property type="entry name" value="Delta3,5-delta2,4-dienoyl-CoA isomerase"/>
    <property type="match status" value="1"/>
</dbReference>
<dbReference type="PANTHER" id="PTHR43149">
    <property type="entry name" value="ENOYL-COA HYDRATASE"/>
    <property type="match status" value="1"/>
</dbReference>
<evidence type="ECO:0000256" key="6">
    <source>
        <dbReference type="ARBA" id="ARBA00023098"/>
    </source>
</evidence>
<protein>
    <submittedName>
        <fullName evidence="9">Enoyl-CoA hydratase</fullName>
    </submittedName>
</protein>
<dbReference type="Proteomes" id="UP001161389">
    <property type="component" value="Unassembled WGS sequence"/>
</dbReference>
<keyword evidence="6" id="KW-0443">Lipid metabolism</keyword>
<keyword evidence="10" id="KW-1185">Reference proteome</keyword>
<comment type="similarity">
    <text evidence="3">Belongs to the enoyl-CoA hydratase/isomerase family.</text>
</comment>
<evidence type="ECO:0000313" key="10">
    <source>
        <dbReference type="Proteomes" id="UP001161389"/>
    </source>
</evidence>
<dbReference type="SUPFAM" id="SSF52096">
    <property type="entry name" value="ClpP/crotonase"/>
    <property type="match status" value="1"/>
</dbReference>
<gene>
    <name evidence="9" type="ORF">GCM10007876_31580</name>
</gene>
<keyword evidence="8" id="KW-0413">Isomerase</keyword>
<dbReference type="GO" id="GO:0016853">
    <property type="term" value="F:isomerase activity"/>
    <property type="evidence" value="ECO:0007669"/>
    <property type="project" value="UniProtKB-KW"/>
</dbReference>
<comment type="caution">
    <text evidence="9">The sequence shown here is derived from an EMBL/GenBank/DDBJ whole genome shotgun (WGS) entry which is preliminary data.</text>
</comment>
<dbReference type="InterPro" id="IPR029045">
    <property type="entry name" value="ClpP/crotonase-like_dom_sf"/>
</dbReference>
<dbReference type="GO" id="GO:0005737">
    <property type="term" value="C:cytoplasm"/>
    <property type="evidence" value="ECO:0007669"/>
    <property type="project" value="UniProtKB-ARBA"/>
</dbReference>
<evidence type="ECO:0000256" key="2">
    <source>
        <dbReference type="ARBA" id="ARBA00005005"/>
    </source>
</evidence>
<dbReference type="Gene3D" id="1.10.12.10">
    <property type="entry name" value="Lyase 2-enoyl-coa Hydratase, Chain A, domain 2"/>
    <property type="match status" value="1"/>
</dbReference>
<accession>A0AA37SC16</accession>
<dbReference type="FunFam" id="1.10.12.10:FF:000004">
    <property type="entry name" value="Delta3,5-delta2,4-dienoyl-CoA isomerase"/>
    <property type="match status" value="1"/>
</dbReference>
<evidence type="ECO:0000256" key="5">
    <source>
        <dbReference type="ARBA" id="ARBA00022990"/>
    </source>
</evidence>
<evidence type="ECO:0000256" key="1">
    <source>
        <dbReference type="ARBA" id="ARBA00004275"/>
    </source>
</evidence>
<reference evidence="9" key="1">
    <citation type="journal article" date="2014" name="Int. J. Syst. Evol. Microbiol.">
        <title>Complete genome sequence of Corynebacterium casei LMG S-19264T (=DSM 44701T), isolated from a smear-ripened cheese.</title>
        <authorList>
            <consortium name="US DOE Joint Genome Institute (JGI-PGF)"/>
            <person name="Walter F."/>
            <person name="Albersmeier A."/>
            <person name="Kalinowski J."/>
            <person name="Ruckert C."/>
        </authorList>
    </citation>
    <scope>NUCLEOTIDE SEQUENCE</scope>
    <source>
        <strain evidence="9">NBRC 110071</strain>
    </source>
</reference>
<dbReference type="InterPro" id="IPR014748">
    <property type="entry name" value="Enoyl-CoA_hydra_C"/>
</dbReference>
<comment type="pathway">
    <text evidence="2">Lipid metabolism; fatty acid beta-oxidation.</text>
</comment>
<dbReference type="InterPro" id="IPR001753">
    <property type="entry name" value="Enoyl-CoA_hydra/iso"/>
</dbReference>
<dbReference type="Pfam" id="PF00378">
    <property type="entry name" value="ECH_1"/>
    <property type="match status" value="1"/>
</dbReference>
<comment type="subcellular location">
    <subcellularLocation>
        <location evidence="1">Peroxisome</location>
    </subcellularLocation>
</comment>
<dbReference type="InterPro" id="IPR045002">
    <property type="entry name" value="Ech1-like"/>
</dbReference>
<dbReference type="Gene3D" id="3.90.226.10">
    <property type="entry name" value="2-enoyl-CoA Hydratase, Chain A, domain 1"/>
    <property type="match status" value="1"/>
</dbReference>
<reference evidence="9" key="2">
    <citation type="submission" date="2023-01" db="EMBL/GenBank/DDBJ databases">
        <title>Draft genome sequence of Litoribrevibacter albus strain NBRC 110071.</title>
        <authorList>
            <person name="Sun Q."/>
            <person name="Mori K."/>
        </authorList>
    </citation>
    <scope>NUCLEOTIDE SEQUENCE</scope>
    <source>
        <strain evidence="9">NBRC 110071</strain>
    </source>
</reference>
<dbReference type="CDD" id="cd06558">
    <property type="entry name" value="crotonase-like"/>
    <property type="match status" value="1"/>
</dbReference>
<dbReference type="AlphaFoldDB" id="A0AA37SC16"/>
<dbReference type="NCBIfam" id="NF004794">
    <property type="entry name" value="PRK06142.1"/>
    <property type="match status" value="1"/>
</dbReference>
<evidence type="ECO:0000256" key="3">
    <source>
        <dbReference type="ARBA" id="ARBA00005254"/>
    </source>
</evidence>